<dbReference type="EMBL" id="MEHD01000023">
    <property type="protein sequence ID" value="ODR56602.1"/>
    <property type="molecule type" value="Genomic_DNA"/>
</dbReference>
<dbReference type="Proteomes" id="UP000094271">
    <property type="component" value="Unassembled WGS sequence"/>
</dbReference>
<proteinExistence type="predicted"/>
<evidence type="ECO:0000313" key="7">
    <source>
        <dbReference type="Proteomes" id="UP000094271"/>
    </source>
</evidence>
<evidence type="ECO:0000313" key="4">
    <source>
        <dbReference type="EMBL" id="ODR51885.1"/>
    </source>
</evidence>
<dbReference type="Pfam" id="PF13304">
    <property type="entry name" value="AAA_21"/>
    <property type="match status" value="1"/>
</dbReference>
<reference evidence="6 9" key="1">
    <citation type="submission" date="2016-07" db="EMBL/GenBank/DDBJ databases">
        <title>Characterization of isolates of Eisenbergiella tayi derived from blood cultures, using whole genome sequencing.</title>
        <authorList>
            <person name="Burdz T."/>
            <person name="Wiebe D."/>
            <person name="Huynh C."/>
            <person name="Bernard K."/>
        </authorList>
    </citation>
    <scope>NUCLEOTIDE SEQUENCE [LARGE SCALE GENOMIC DNA]</scope>
    <source>
        <strain evidence="3 6">NML 110608</strain>
        <strain evidence="2 9">NML 120489</strain>
    </source>
</reference>
<dbReference type="PATRIC" id="fig|1432052.3.peg.6753"/>
<sequence>MLTKITMNNFKSFKNQTTVDLTKTNYTVLPKNVSENGVLKGCMFVGANASGKSNIILSVKLLLDLLFSERSINSGMFKCMFGTGYSYSLVYDFLIDTKKVKYAIEVDTRKVGITEKLYVEDQLLLDRIGVSAKSYIAEKAGNFYDESDVGKDTLFLRTLYFNTKFASNKILVKWMDYLKNSVYINMFDQVIQSYGKTDLSLAQYLDRDGCNEINDFFTEYNFEQKVEYAHSAEGTNYRIIAGDDEKEKSIFFRRKDVDVPIPFVEESMGNQNLLRLLPAFLYVLKKGGMLLIDEFSSGFHNQLESLMVRYFMQKSKNAQMIFVSHSTNLLSNSILRPDQEYTVEFHGNEGSSIHRISSDQPRSAQNVEKMYVSGVFGGIPLYHEVADEN</sequence>
<dbReference type="EMBL" id="MEHA01000008">
    <property type="protein sequence ID" value="ODR51885.1"/>
    <property type="molecule type" value="Genomic_DNA"/>
</dbReference>
<name>A0A1E3A3T3_9FIRM</name>
<dbReference type="Gene3D" id="3.40.50.300">
    <property type="entry name" value="P-loop containing nucleotide triphosphate hydrolases"/>
    <property type="match status" value="1"/>
</dbReference>
<dbReference type="EMBL" id="MCGI01000008">
    <property type="protein sequence ID" value="ODM02876.1"/>
    <property type="molecule type" value="Genomic_DNA"/>
</dbReference>
<dbReference type="EMBL" id="MCGH01000002">
    <property type="protein sequence ID" value="ODM07776.1"/>
    <property type="molecule type" value="Genomic_DNA"/>
</dbReference>
<comment type="caution">
    <text evidence="2">The sequence shown here is derived from an EMBL/GenBank/DDBJ whole genome shotgun (WGS) entry which is preliminary data.</text>
</comment>
<evidence type="ECO:0000313" key="6">
    <source>
        <dbReference type="Proteomes" id="UP000094067"/>
    </source>
</evidence>
<evidence type="ECO:0000313" key="9">
    <source>
        <dbReference type="Proteomes" id="UP000095003"/>
    </source>
</evidence>
<dbReference type="GO" id="GO:0016887">
    <property type="term" value="F:ATP hydrolysis activity"/>
    <property type="evidence" value="ECO:0007669"/>
    <property type="project" value="InterPro"/>
</dbReference>
<dbReference type="PANTHER" id="PTHR40396:SF1">
    <property type="entry name" value="ATPASE AAA-TYPE CORE DOMAIN-CONTAINING PROTEIN"/>
    <property type="match status" value="1"/>
</dbReference>
<dbReference type="OrthoDB" id="9809324at2"/>
<evidence type="ECO:0000313" key="2">
    <source>
        <dbReference type="EMBL" id="ODM02876.1"/>
    </source>
</evidence>
<dbReference type="AlphaFoldDB" id="A0A1E3A3T3"/>
<dbReference type="GeneID" id="93304638"/>
<evidence type="ECO:0000313" key="5">
    <source>
        <dbReference type="EMBL" id="ODR56602.1"/>
    </source>
</evidence>
<dbReference type="RefSeq" id="WP_009252925.1">
    <property type="nucleotide sequence ID" value="NZ_BAABXS010000001.1"/>
</dbReference>
<reference evidence="5 8" key="2">
    <citation type="submission" date="2016-08" db="EMBL/GenBank/DDBJ databases">
        <title>Characterization of Isolates of Eisenbergiella tayi Derived from Blood Cultures, Using Whole Genome Sequencing.</title>
        <authorList>
            <person name="Bernier A.-M."/>
            <person name="Burdz T."/>
            <person name="Wiebe D."/>
            <person name="Bernard K."/>
        </authorList>
    </citation>
    <scope>NUCLEOTIDE SEQUENCE [LARGE SCALE GENOMIC DNA]</scope>
    <source>
        <strain evidence="5 8">NML120146</strain>
    </source>
</reference>
<dbReference type="GO" id="GO:0005524">
    <property type="term" value="F:ATP binding"/>
    <property type="evidence" value="ECO:0007669"/>
    <property type="project" value="InterPro"/>
</dbReference>
<dbReference type="Proteomes" id="UP000095003">
    <property type="component" value="Unassembled WGS sequence"/>
</dbReference>
<evidence type="ECO:0000313" key="8">
    <source>
        <dbReference type="Proteomes" id="UP000094869"/>
    </source>
</evidence>
<gene>
    <name evidence="2" type="ORF">BEH84_06107</name>
    <name evidence="4" type="ORF">BEI59_13350</name>
    <name evidence="3" type="ORF">BEI61_03667</name>
    <name evidence="5" type="ORF">BEI63_14015</name>
</gene>
<dbReference type="InterPro" id="IPR003959">
    <property type="entry name" value="ATPase_AAA_core"/>
</dbReference>
<reference evidence="4 7" key="3">
    <citation type="submission" date="2016-08" db="EMBL/GenBank/DDBJ databases">
        <authorList>
            <person name="Seilhamer J.J."/>
        </authorList>
    </citation>
    <scope>NUCLEOTIDE SEQUENCE [LARGE SCALE GENOMIC DNA]</scope>
    <source>
        <strain evidence="4 7">NML150140-1</strain>
    </source>
</reference>
<dbReference type="InterPro" id="IPR027417">
    <property type="entry name" value="P-loop_NTPase"/>
</dbReference>
<accession>A0A1E3A3T3</accession>
<protein>
    <submittedName>
        <fullName evidence="4">ATPase</fullName>
    </submittedName>
</protein>
<evidence type="ECO:0000313" key="3">
    <source>
        <dbReference type="EMBL" id="ODM07776.1"/>
    </source>
</evidence>
<feature type="domain" description="ATPase AAA-type core" evidence="1">
    <location>
        <begin position="242"/>
        <end position="331"/>
    </location>
</feature>
<dbReference type="PANTHER" id="PTHR40396">
    <property type="entry name" value="ATPASE-LIKE PROTEIN"/>
    <property type="match status" value="1"/>
</dbReference>
<keyword evidence="8" id="KW-1185">Reference proteome</keyword>
<dbReference type="Proteomes" id="UP000094067">
    <property type="component" value="Unassembled WGS sequence"/>
</dbReference>
<dbReference type="Proteomes" id="UP000094869">
    <property type="component" value="Unassembled WGS sequence"/>
</dbReference>
<evidence type="ECO:0000259" key="1">
    <source>
        <dbReference type="Pfam" id="PF13304"/>
    </source>
</evidence>
<dbReference type="SUPFAM" id="SSF52540">
    <property type="entry name" value="P-loop containing nucleoside triphosphate hydrolases"/>
    <property type="match status" value="1"/>
</dbReference>
<organism evidence="2 9">
    <name type="scientific">Eisenbergiella tayi</name>
    <dbReference type="NCBI Taxonomy" id="1432052"/>
    <lineage>
        <taxon>Bacteria</taxon>
        <taxon>Bacillati</taxon>
        <taxon>Bacillota</taxon>
        <taxon>Clostridia</taxon>
        <taxon>Lachnospirales</taxon>
        <taxon>Lachnospiraceae</taxon>
        <taxon>Eisenbergiella</taxon>
    </lineage>
</organism>